<sequence>WCSQSQRLYAWPWWSCCAGSAGTRRRIWKEAT</sequence>
<gene>
    <name evidence="1" type="ORF">AVDCRST_MAG26-3356</name>
</gene>
<evidence type="ECO:0000313" key="1">
    <source>
        <dbReference type="EMBL" id="CAA9280708.1"/>
    </source>
</evidence>
<dbReference type="AlphaFoldDB" id="A0A6J4JIG5"/>
<protein>
    <submittedName>
        <fullName evidence="1">Uncharacterized protein</fullName>
    </submittedName>
</protein>
<feature type="non-terminal residue" evidence="1">
    <location>
        <position position="32"/>
    </location>
</feature>
<reference evidence="1" key="1">
    <citation type="submission" date="2020-02" db="EMBL/GenBank/DDBJ databases">
        <authorList>
            <person name="Meier V. D."/>
        </authorList>
    </citation>
    <scope>NUCLEOTIDE SEQUENCE</scope>
    <source>
        <strain evidence="1">AVDCRST_MAG26</strain>
    </source>
</reference>
<feature type="non-terminal residue" evidence="1">
    <location>
        <position position="1"/>
    </location>
</feature>
<accession>A0A6J4JIG5</accession>
<proteinExistence type="predicted"/>
<organism evidence="1">
    <name type="scientific">uncultured Chloroflexia bacterium</name>
    <dbReference type="NCBI Taxonomy" id="1672391"/>
    <lineage>
        <taxon>Bacteria</taxon>
        <taxon>Bacillati</taxon>
        <taxon>Chloroflexota</taxon>
        <taxon>Chloroflexia</taxon>
        <taxon>environmental samples</taxon>
    </lineage>
</organism>
<name>A0A6J4JIG5_9CHLR</name>
<dbReference type="EMBL" id="CADCTK010000783">
    <property type="protein sequence ID" value="CAA9280708.1"/>
    <property type="molecule type" value="Genomic_DNA"/>
</dbReference>